<evidence type="ECO:0000313" key="2">
    <source>
        <dbReference type="EMBL" id="EQB53540.1"/>
    </source>
</evidence>
<feature type="region of interest" description="Disordered" evidence="1">
    <location>
        <begin position="1"/>
        <end position="25"/>
    </location>
</feature>
<feature type="region of interest" description="Disordered" evidence="1">
    <location>
        <begin position="240"/>
        <end position="280"/>
    </location>
</feature>
<sequence>MNAPDEMDIDDGAGTGEQIDIDSAPVSRPSIFEAVRTDYPLPEREPLDGPTTLHNSSESAHHVCVPHVWLQEPKVRYLEKADNFLDSHEFSALKSEKLPREDPSMLYHRSEADSSRTLDGSMIKLLHLVIHDGYAEMDGRTLNMDGQAQARRSHKVDDDGELKEIISIPDFETECELESADGVKKKSVLITEMKYPNLLPTVSLQQLIKLSAYEQIRDQCIHQQNAAAVLQRDLERAREQRQNQSLSAENINLASSPPREDWRARTAAVSPPVPSRVRPQALGKDPPLGFPKNLLECFHQGVTYGVCHNADRVALADYTALAILVFKLNKTLSDVERILAGPGRTASALTTTGSDQRRTLLGSQLASIEGEFFLSY</sequence>
<name>T0LYK3_COLGC</name>
<dbReference type="Proteomes" id="UP000015530">
    <property type="component" value="Unassembled WGS sequence"/>
</dbReference>
<gene>
    <name evidence="2" type="ORF">CGLO_06732</name>
</gene>
<proteinExistence type="predicted"/>
<evidence type="ECO:0000313" key="3">
    <source>
        <dbReference type="Proteomes" id="UP000015530"/>
    </source>
</evidence>
<dbReference type="EMBL" id="AMYD01001350">
    <property type="protein sequence ID" value="EQB53540.1"/>
    <property type="molecule type" value="Genomic_DNA"/>
</dbReference>
<reference evidence="3" key="1">
    <citation type="journal article" date="2013" name="Mol. Plant Microbe Interact.">
        <title>Global aspects of pacC regulation of pathogenicity genes in Colletotrichum gloeosporioides as revealed by transcriptome analysis.</title>
        <authorList>
            <person name="Alkan N."/>
            <person name="Meng X."/>
            <person name="Friedlander G."/>
            <person name="Reuveni E."/>
            <person name="Sukno S."/>
            <person name="Sherman A."/>
            <person name="Thon M."/>
            <person name="Fluhr R."/>
            <person name="Prusky D."/>
        </authorList>
    </citation>
    <scope>NUCLEOTIDE SEQUENCE [LARGE SCALE GENOMIC DNA]</scope>
    <source>
        <strain evidence="3">Cg-14</strain>
    </source>
</reference>
<accession>T0LYK3</accession>
<feature type="compositionally biased region" description="Polar residues" evidence="1">
    <location>
        <begin position="242"/>
        <end position="255"/>
    </location>
</feature>
<feature type="compositionally biased region" description="Acidic residues" evidence="1">
    <location>
        <begin position="1"/>
        <end position="11"/>
    </location>
</feature>
<protein>
    <submittedName>
        <fullName evidence="2">Uncharacterized protein</fullName>
    </submittedName>
</protein>
<dbReference type="AlphaFoldDB" id="T0LYK3"/>
<organism evidence="2 3">
    <name type="scientific">Colletotrichum gloeosporioides (strain Cg-14)</name>
    <name type="common">Anthracnose fungus</name>
    <name type="synonym">Glomerella cingulata</name>
    <dbReference type="NCBI Taxonomy" id="1237896"/>
    <lineage>
        <taxon>Eukaryota</taxon>
        <taxon>Fungi</taxon>
        <taxon>Dikarya</taxon>
        <taxon>Ascomycota</taxon>
        <taxon>Pezizomycotina</taxon>
        <taxon>Sordariomycetes</taxon>
        <taxon>Hypocreomycetidae</taxon>
        <taxon>Glomerellales</taxon>
        <taxon>Glomerellaceae</taxon>
        <taxon>Colletotrichum</taxon>
        <taxon>Colletotrichum gloeosporioides species complex</taxon>
    </lineage>
</organism>
<evidence type="ECO:0000256" key="1">
    <source>
        <dbReference type="SAM" id="MobiDB-lite"/>
    </source>
</evidence>
<dbReference type="HOGENOM" id="CLU_735670_0_0_1"/>
<comment type="caution">
    <text evidence="2">The sequence shown here is derived from an EMBL/GenBank/DDBJ whole genome shotgun (WGS) entry which is preliminary data.</text>
</comment>